<protein>
    <submittedName>
        <fullName evidence="8">Nucleoid occlusion protein</fullName>
    </submittedName>
</protein>
<dbReference type="PANTHER" id="PTHR33375">
    <property type="entry name" value="CHROMOSOME-PARTITIONING PROTEIN PARB-RELATED"/>
    <property type="match status" value="1"/>
</dbReference>
<evidence type="ECO:0000256" key="2">
    <source>
        <dbReference type="ARBA" id="ARBA00022490"/>
    </source>
</evidence>
<dbReference type="InterPro" id="IPR050336">
    <property type="entry name" value="Chromosome_partition/occlusion"/>
</dbReference>
<dbReference type="InterPro" id="IPR001387">
    <property type="entry name" value="Cro/C1-type_HTH"/>
</dbReference>
<comment type="caution">
    <text evidence="8">The sequence shown here is derived from an EMBL/GenBank/DDBJ whole genome shotgun (WGS) entry which is preliminary data.</text>
</comment>
<keyword evidence="3" id="KW-0132">Cell division</keyword>
<dbReference type="InterPro" id="IPR004437">
    <property type="entry name" value="ParB/RepB/Spo0J"/>
</dbReference>
<dbReference type="NCBIfam" id="TIGR04285">
    <property type="entry name" value="nucleoid_noc"/>
    <property type="match status" value="1"/>
</dbReference>
<dbReference type="SUPFAM" id="SSF110849">
    <property type="entry name" value="ParB/Sulfiredoxin"/>
    <property type="match status" value="1"/>
</dbReference>
<name>A0ABW5QA41_9BACI</name>
<dbReference type="CDD" id="cd16393">
    <property type="entry name" value="SPO0J_N"/>
    <property type="match status" value="1"/>
</dbReference>
<keyword evidence="9" id="KW-1185">Reference proteome</keyword>
<comment type="similarity">
    <text evidence="1">Belongs to the ParB family.</text>
</comment>
<dbReference type="Pfam" id="PF02195">
    <property type="entry name" value="ParB_N"/>
    <property type="match status" value="1"/>
</dbReference>
<dbReference type="SMART" id="SM00470">
    <property type="entry name" value="ParB"/>
    <property type="match status" value="1"/>
</dbReference>
<accession>A0ABW5QA41</accession>
<evidence type="ECO:0000256" key="5">
    <source>
        <dbReference type="ARBA" id="ARBA00023210"/>
    </source>
</evidence>
<evidence type="ECO:0000313" key="8">
    <source>
        <dbReference type="EMBL" id="MFD2638470.1"/>
    </source>
</evidence>
<dbReference type="PANTHER" id="PTHR33375:SF8">
    <property type="entry name" value="NUCLEOID OCCLUSION PROTEIN"/>
    <property type="match status" value="1"/>
</dbReference>
<gene>
    <name evidence="8" type="primary">noc</name>
    <name evidence="8" type="ORF">ACFSW4_06320</name>
</gene>
<keyword evidence="4" id="KW-0238">DNA-binding</keyword>
<evidence type="ECO:0000256" key="4">
    <source>
        <dbReference type="ARBA" id="ARBA00023125"/>
    </source>
</evidence>
<dbReference type="InterPro" id="IPR003115">
    <property type="entry name" value="ParB_N"/>
</dbReference>
<dbReference type="Pfam" id="PF17762">
    <property type="entry name" value="HTH_ParB"/>
    <property type="match status" value="1"/>
</dbReference>
<keyword evidence="2" id="KW-0963">Cytoplasm</keyword>
<sequence length="282" mass="32361">MSSLSKLFGKNEPKSEENYNNEIVELPVKDIQPNQYQPRTIFDDKKIEELAQTIRTHGMIQPIVVRKSEDDESFELIAGERRWRAVQTLEWEKIPAIIKDMTDTQTASVALIENLQREELTVIEEAIAYDQLLQIHGLTQEALAQRLGKSQSTIANKLRLLKLPSVVQQSILNKEITERHARALIALKGNPELQEKALAEIIEKQLNVKQSEDYVKHLLNPEEDKSTKKKKPQVKGVNKDVRIALNTIRQSLSMVKDTGMDVKTEENDSDEFYEIKIKIPKK</sequence>
<dbReference type="Gene3D" id="1.10.10.2830">
    <property type="match status" value="1"/>
</dbReference>
<dbReference type="RefSeq" id="WP_377328165.1">
    <property type="nucleotide sequence ID" value="NZ_JBHUMZ010000017.1"/>
</dbReference>
<evidence type="ECO:0000256" key="1">
    <source>
        <dbReference type="ARBA" id="ARBA00006295"/>
    </source>
</evidence>
<feature type="domain" description="HTH cro/C1-type" evidence="7">
    <location>
        <begin position="131"/>
        <end position="156"/>
    </location>
</feature>
<reference evidence="9" key="1">
    <citation type="journal article" date="2019" name="Int. J. Syst. Evol. Microbiol.">
        <title>The Global Catalogue of Microorganisms (GCM) 10K type strain sequencing project: providing services to taxonomists for standard genome sequencing and annotation.</title>
        <authorList>
            <consortium name="The Broad Institute Genomics Platform"/>
            <consortium name="The Broad Institute Genome Sequencing Center for Infectious Disease"/>
            <person name="Wu L."/>
            <person name="Ma J."/>
        </authorList>
    </citation>
    <scope>NUCLEOTIDE SEQUENCE [LARGE SCALE GENOMIC DNA]</scope>
    <source>
        <strain evidence="9">TISTR 1571</strain>
    </source>
</reference>
<dbReference type="InterPro" id="IPR041468">
    <property type="entry name" value="HTH_ParB/Spo0J"/>
</dbReference>
<evidence type="ECO:0000313" key="9">
    <source>
        <dbReference type="Proteomes" id="UP001597452"/>
    </source>
</evidence>
<evidence type="ECO:0000256" key="6">
    <source>
        <dbReference type="ARBA" id="ARBA00023306"/>
    </source>
</evidence>
<dbReference type="InterPro" id="IPR036086">
    <property type="entry name" value="ParB/Sulfiredoxin_sf"/>
</dbReference>
<keyword evidence="5" id="KW-0717">Septation</keyword>
<evidence type="ECO:0000256" key="3">
    <source>
        <dbReference type="ARBA" id="ARBA00022618"/>
    </source>
</evidence>
<keyword evidence="6" id="KW-0131">Cell cycle</keyword>
<organism evidence="8 9">
    <name type="scientific">Piscibacillus salipiscarius</name>
    <dbReference type="NCBI Taxonomy" id="299480"/>
    <lineage>
        <taxon>Bacteria</taxon>
        <taxon>Bacillati</taxon>
        <taxon>Bacillota</taxon>
        <taxon>Bacilli</taxon>
        <taxon>Bacillales</taxon>
        <taxon>Bacillaceae</taxon>
        <taxon>Piscibacillus</taxon>
    </lineage>
</organism>
<dbReference type="InterPro" id="IPR023705">
    <property type="entry name" value="Nucleoid_occlusion_protein"/>
</dbReference>
<dbReference type="EMBL" id="JBHUMZ010000017">
    <property type="protein sequence ID" value="MFD2638470.1"/>
    <property type="molecule type" value="Genomic_DNA"/>
</dbReference>
<dbReference type="Proteomes" id="UP001597452">
    <property type="component" value="Unassembled WGS sequence"/>
</dbReference>
<proteinExistence type="inferred from homology"/>
<dbReference type="Gene3D" id="3.90.1530.30">
    <property type="match status" value="1"/>
</dbReference>
<evidence type="ECO:0000259" key="7">
    <source>
        <dbReference type="PROSITE" id="PS50943"/>
    </source>
</evidence>
<dbReference type="PROSITE" id="PS50943">
    <property type="entry name" value="HTH_CROC1"/>
    <property type="match status" value="1"/>
</dbReference>
<dbReference type="NCBIfam" id="TIGR00180">
    <property type="entry name" value="parB_part"/>
    <property type="match status" value="1"/>
</dbReference>